<evidence type="ECO:0000256" key="5">
    <source>
        <dbReference type="ARBA" id="ARBA00022989"/>
    </source>
</evidence>
<gene>
    <name evidence="9" type="ORF">TVY486_1112030</name>
</gene>
<feature type="transmembrane region" description="Helical" evidence="8">
    <location>
        <begin position="12"/>
        <end position="34"/>
    </location>
</feature>
<keyword evidence="6 8" id="KW-0472">Membrane</keyword>
<comment type="similarity">
    <text evidence="2">Belongs to the SLC29A/ENT transporter (TC 2.A.57) family.</text>
</comment>
<comment type="subcellular location">
    <subcellularLocation>
        <location evidence="1">Membrane</location>
        <topology evidence="1">Multi-pass membrane protein</topology>
    </subcellularLocation>
</comment>
<dbReference type="AlphaFoldDB" id="G0UD09"/>
<dbReference type="Gene3D" id="1.20.1250.20">
    <property type="entry name" value="MFS general substrate transporter like domains"/>
    <property type="match status" value="1"/>
</dbReference>
<protein>
    <submittedName>
        <fullName evidence="9">Nucleoside transporter</fullName>
    </submittedName>
</protein>
<feature type="transmembrane region" description="Helical" evidence="8">
    <location>
        <begin position="311"/>
        <end position="332"/>
    </location>
</feature>
<evidence type="ECO:0000256" key="2">
    <source>
        <dbReference type="ARBA" id="ARBA00007965"/>
    </source>
</evidence>
<dbReference type="SUPFAM" id="SSF103473">
    <property type="entry name" value="MFS general substrate transporter"/>
    <property type="match status" value="1"/>
</dbReference>
<feature type="transmembrane region" description="Helical" evidence="8">
    <location>
        <begin position="158"/>
        <end position="180"/>
    </location>
</feature>
<evidence type="ECO:0000256" key="6">
    <source>
        <dbReference type="ARBA" id="ARBA00023136"/>
    </source>
</evidence>
<dbReference type="OMA" id="ARGMNEF"/>
<dbReference type="PANTHER" id="PTHR10332:SF82">
    <property type="entry name" value="TRANSPORTER 2, PUTATIVE-RELATED"/>
    <property type="match status" value="1"/>
</dbReference>
<feature type="transmembrane region" description="Helical" evidence="8">
    <location>
        <begin position="376"/>
        <end position="397"/>
    </location>
</feature>
<dbReference type="VEuPathDB" id="TriTrypDB:TvY486_1112030"/>
<dbReference type="EMBL" id="HE573027">
    <property type="protein sequence ID" value="CCC53719.1"/>
    <property type="molecule type" value="Genomic_DNA"/>
</dbReference>
<feature type="compositionally biased region" description="Basic and acidic residues" evidence="7">
    <location>
        <begin position="252"/>
        <end position="266"/>
    </location>
</feature>
<feature type="transmembrane region" description="Helical" evidence="8">
    <location>
        <begin position="94"/>
        <end position="112"/>
    </location>
</feature>
<dbReference type="GO" id="GO:0005886">
    <property type="term" value="C:plasma membrane"/>
    <property type="evidence" value="ECO:0007669"/>
    <property type="project" value="TreeGrafter"/>
</dbReference>
<evidence type="ECO:0000256" key="1">
    <source>
        <dbReference type="ARBA" id="ARBA00004141"/>
    </source>
</evidence>
<proteinExistence type="inferred from homology"/>
<dbReference type="PANTHER" id="PTHR10332">
    <property type="entry name" value="EQUILIBRATIVE NUCLEOSIDE TRANSPORTER"/>
    <property type="match status" value="1"/>
</dbReference>
<organism evidence="9">
    <name type="scientific">Trypanosoma vivax (strain Y486)</name>
    <dbReference type="NCBI Taxonomy" id="1055687"/>
    <lineage>
        <taxon>Eukaryota</taxon>
        <taxon>Discoba</taxon>
        <taxon>Euglenozoa</taxon>
        <taxon>Kinetoplastea</taxon>
        <taxon>Metakinetoplastina</taxon>
        <taxon>Trypanosomatida</taxon>
        <taxon>Trypanosomatidae</taxon>
        <taxon>Trypanosoma</taxon>
        <taxon>Duttonella</taxon>
    </lineage>
</organism>
<evidence type="ECO:0000256" key="8">
    <source>
        <dbReference type="SAM" id="Phobius"/>
    </source>
</evidence>
<sequence length="470" mass="51679">MLGFESTSALLVYVSFLFFGMSLMLTTGSIYSLYSYSTEFYKMAQGDPNATTSDPDFWKNIYTYYNVVIFSTEIVFELFMLTSLGRRIPLRLRLALGFFLSLAQLLSYMMVTTFHTSESGAKCIFLLFGVVNGVAKTFCASSTVALAGPFPTKIFSAYVLGIPFAGVIAGVLSVTIKASMNGDFHGLLHQSYIYFSIAIAFQLVACVLLYLLPRNPYALRYVAEFRYAARGDAVECEEQVEKKEANSAPDSRPAKEPADDHCDDAQPHNTVKNVLDASVDPDTMKDTDQVENTTNAEQMLKAEVWVVIKRIYPVLSTCFFVYFSTFVFFPGVFTSVDYKGWNHWYGTIVIVLFNFGDFFSGVLLQFKKFHLSPKAVIIGSFGRLLIAVPLVVCQRRIIEGNAAKALSCVLSLLWGITNGFCGGMMLIYGSRTASLTTAGQRSLAGICNNVSVLSGLFAGSAAAIGLSKLL</sequence>
<keyword evidence="3" id="KW-0813">Transport</keyword>
<reference evidence="9" key="1">
    <citation type="journal article" date="2012" name="Proc. Natl. Acad. Sci. U.S.A.">
        <title>Antigenic diversity is generated by distinct evolutionary mechanisms in African trypanosome species.</title>
        <authorList>
            <person name="Jackson A.P."/>
            <person name="Berry A."/>
            <person name="Aslett M."/>
            <person name="Allison H.C."/>
            <person name="Burton P."/>
            <person name="Vavrova-Anderson J."/>
            <person name="Brown R."/>
            <person name="Browne H."/>
            <person name="Corton N."/>
            <person name="Hauser H."/>
            <person name="Gamble J."/>
            <person name="Gilderthorp R."/>
            <person name="Marcello L."/>
            <person name="McQuillan J."/>
            <person name="Otto T.D."/>
            <person name="Quail M.A."/>
            <person name="Sanders M.J."/>
            <person name="van Tonder A."/>
            <person name="Ginger M.L."/>
            <person name="Field M.C."/>
            <person name="Barry J.D."/>
            <person name="Hertz-Fowler C."/>
            <person name="Berriman M."/>
        </authorList>
    </citation>
    <scope>NUCLEOTIDE SEQUENCE</scope>
    <source>
        <strain evidence="9">Y486</strain>
    </source>
</reference>
<name>G0UD09_TRYVY</name>
<evidence type="ECO:0000256" key="7">
    <source>
        <dbReference type="SAM" id="MobiDB-lite"/>
    </source>
</evidence>
<feature type="transmembrane region" description="Helical" evidence="8">
    <location>
        <begin position="62"/>
        <end position="82"/>
    </location>
</feature>
<feature type="transmembrane region" description="Helical" evidence="8">
    <location>
        <begin position="344"/>
        <end position="364"/>
    </location>
</feature>
<keyword evidence="5 8" id="KW-1133">Transmembrane helix</keyword>
<keyword evidence="4 8" id="KW-0812">Transmembrane</keyword>
<feature type="transmembrane region" description="Helical" evidence="8">
    <location>
        <begin position="442"/>
        <end position="466"/>
    </location>
</feature>
<dbReference type="GO" id="GO:0005337">
    <property type="term" value="F:nucleoside transmembrane transporter activity"/>
    <property type="evidence" value="ECO:0007669"/>
    <property type="project" value="InterPro"/>
</dbReference>
<accession>G0UD09</accession>
<dbReference type="InterPro" id="IPR036259">
    <property type="entry name" value="MFS_trans_sf"/>
</dbReference>
<evidence type="ECO:0000256" key="3">
    <source>
        <dbReference type="ARBA" id="ARBA00022448"/>
    </source>
</evidence>
<dbReference type="InterPro" id="IPR002259">
    <property type="entry name" value="Eqnu_transpt"/>
</dbReference>
<evidence type="ECO:0000313" key="9">
    <source>
        <dbReference type="EMBL" id="CCC53719.1"/>
    </source>
</evidence>
<feature type="transmembrane region" description="Helical" evidence="8">
    <location>
        <begin position="192"/>
        <end position="212"/>
    </location>
</feature>
<feature type="transmembrane region" description="Helical" evidence="8">
    <location>
        <begin position="124"/>
        <end position="146"/>
    </location>
</feature>
<feature type="transmembrane region" description="Helical" evidence="8">
    <location>
        <begin position="409"/>
        <end position="430"/>
    </location>
</feature>
<evidence type="ECO:0000256" key="4">
    <source>
        <dbReference type="ARBA" id="ARBA00022692"/>
    </source>
</evidence>
<feature type="region of interest" description="Disordered" evidence="7">
    <location>
        <begin position="239"/>
        <end position="267"/>
    </location>
</feature>